<feature type="region of interest" description="Disordered" evidence="1">
    <location>
        <begin position="61"/>
        <end position="153"/>
    </location>
</feature>
<evidence type="ECO:0000313" key="2">
    <source>
        <dbReference type="EMBL" id="KAK7029767.1"/>
    </source>
</evidence>
<protein>
    <recommendedName>
        <fullName evidence="4">Gag protein</fullName>
    </recommendedName>
</protein>
<dbReference type="AlphaFoldDB" id="A0AAW0BSX0"/>
<reference evidence="2 3" key="1">
    <citation type="journal article" date="2024" name="J Genomics">
        <title>Draft genome sequencing and assembly of Favolaschia claudopus CIRM-BRFM 2984 isolated from oak limbs.</title>
        <authorList>
            <person name="Navarro D."/>
            <person name="Drula E."/>
            <person name="Chaduli D."/>
            <person name="Cazenave R."/>
            <person name="Ahrendt S."/>
            <person name="Wang J."/>
            <person name="Lipzen A."/>
            <person name="Daum C."/>
            <person name="Barry K."/>
            <person name="Grigoriev I.V."/>
            <person name="Favel A."/>
            <person name="Rosso M.N."/>
            <person name="Martin F."/>
        </authorList>
    </citation>
    <scope>NUCLEOTIDE SEQUENCE [LARGE SCALE GENOMIC DNA]</scope>
    <source>
        <strain evidence="2 3">CIRM-BRFM 2984</strain>
    </source>
</reference>
<comment type="caution">
    <text evidence="2">The sequence shown here is derived from an EMBL/GenBank/DDBJ whole genome shotgun (WGS) entry which is preliminary data.</text>
</comment>
<gene>
    <name evidence="2" type="ORF">R3P38DRAFT_3512666</name>
</gene>
<evidence type="ECO:0008006" key="4">
    <source>
        <dbReference type="Google" id="ProtNLM"/>
    </source>
</evidence>
<organism evidence="2 3">
    <name type="scientific">Favolaschia claudopus</name>
    <dbReference type="NCBI Taxonomy" id="2862362"/>
    <lineage>
        <taxon>Eukaryota</taxon>
        <taxon>Fungi</taxon>
        <taxon>Dikarya</taxon>
        <taxon>Basidiomycota</taxon>
        <taxon>Agaricomycotina</taxon>
        <taxon>Agaricomycetes</taxon>
        <taxon>Agaricomycetidae</taxon>
        <taxon>Agaricales</taxon>
        <taxon>Marasmiineae</taxon>
        <taxon>Mycenaceae</taxon>
        <taxon>Favolaschia</taxon>
    </lineage>
</organism>
<sequence length="456" mass="49530">MSLPTVKITAVNVQGELEQAQKLLGLYKKAKQALKKRLGGPVYKAALVARVAACEEMIAHPSGSPNDLPVGPVNPEDNLRQPPGGNGSKTGGKPVNPGQRLPGEDVLDPRLLAPQGPTGSKRVNPPNGDGSNAPPPKKPRTTDGPRHRKIVTEDPVAAVTDSISARMLSKFLAAWVDNSTAVEKAEKGNPSGRVSHSKFGPLCDAATDLIDHVEDLVEKQGWSKEQIRWNVSSDGKGITFSDVVSLHSWLVDIGLMTVDIQKKPPVKDTTDIPRRKLLKIMDERKEIVLTWKVCHDARQTPSAYPGSVEAGLEVAQEVLKNRVGRYKCITCDASGQRGKGMDNRPAPPADDHPYLADCKCPLRGAALELWMIKVTAEMSGIPQRGDDDIRNARLALNPDILKVIAGAIKEASGHEVDTLLSSEYQRLLHTVNWGLENLRQMAENEHSKYEPSLSSH</sequence>
<proteinExistence type="predicted"/>
<dbReference type="EMBL" id="JAWWNJ010000026">
    <property type="protein sequence ID" value="KAK7029767.1"/>
    <property type="molecule type" value="Genomic_DNA"/>
</dbReference>
<accession>A0AAW0BSX0</accession>
<evidence type="ECO:0000256" key="1">
    <source>
        <dbReference type="SAM" id="MobiDB-lite"/>
    </source>
</evidence>
<keyword evidence="3" id="KW-1185">Reference proteome</keyword>
<name>A0AAW0BSX0_9AGAR</name>
<evidence type="ECO:0000313" key="3">
    <source>
        <dbReference type="Proteomes" id="UP001362999"/>
    </source>
</evidence>
<dbReference type="Proteomes" id="UP001362999">
    <property type="component" value="Unassembled WGS sequence"/>
</dbReference>